<protein>
    <submittedName>
        <fullName evidence="1">Uncharacterized protein</fullName>
    </submittedName>
</protein>
<reference evidence="1 2" key="1">
    <citation type="submission" date="2021-06" db="EMBL/GenBank/DDBJ databases">
        <title>Caerostris extrusa draft genome.</title>
        <authorList>
            <person name="Kono N."/>
            <person name="Arakawa K."/>
        </authorList>
    </citation>
    <scope>NUCLEOTIDE SEQUENCE [LARGE SCALE GENOMIC DNA]</scope>
</reference>
<feature type="non-terminal residue" evidence="1">
    <location>
        <position position="1"/>
    </location>
</feature>
<comment type="caution">
    <text evidence="1">The sequence shown here is derived from an EMBL/GenBank/DDBJ whole genome shotgun (WGS) entry which is preliminary data.</text>
</comment>
<dbReference type="Proteomes" id="UP001054945">
    <property type="component" value="Unassembled WGS sequence"/>
</dbReference>
<accession>A0AAV4U5D7</accession>
<evidence type="ECO:0000313" key="1">
    <source>
        <dbReference type="EMBL" id="GIY52948.1"/>
    </source>
</evidence>
<dbReference type="EMBL" id="BPLR01012308">
    <property type="protein sequence ID" value="GIY52948.1"/>
    <property type="molecule type" value="Genomic_DNA"/>
</dbReference>
<proteinExistence type="predicted"/>
<dbReference type="AlphaFoldDB" id="A0AAV4U5D7"/>
<gene>
    <name evidence="1" type="ORF">CEXT_789991</name>
</gene>
<evidence type="ECO:0000313" key="2">
    <source>
        <dbReference type="Proteomes" id="UP001054945"/>
    </source>
</evidence>
<keyword evidence="2" id="KW-1185">Reference proteome</keyword>
<sequence length="38" mass="4587">SGADFHYQDAFCWEMLLLQIQQRIDLRFDRSGRPICEK</sequence>
<name>A0AAV4U5D7_CAEEX</name>
<organism evidence="1 2">
    <name type="scientific">Caerostris extrusa</name>
    <name type="common">Bark spider</name>
    <name type="synonym">Caerostris bankana</name>
    <dbReference type="NCBI Taxonomy" id="172846"/>
    <lineage>
        <taxon>Eukaryota</taxon>
        <taxon>Metazoa</taxon>
        <taxon>Ecdysozoa</taxon>
        <taxon>Arthropoda</taxon>
        <taxon>Chelicerata</taxon>
        <taxon>Arachnida</taxon>
        <taxon>Araneae</taxon>
        <taxon>Araneomorphae</taxon>
        <taxon>Entelegynae</taxon>
        <taxon>Araneoidea</taxon>
        <taxon>Araneidae</taxon>
        <taxon>Caerostris</taxon>
    </lineage>
</organism>